<dbReference type="HOGENOM" id="CLU_033802_0_0_6"/>
<comment type="caution">
    <text evidence="3">The sequence shown here is derived from an EMBL/GenBank/DDBJ whole genome shotgun (WGS) entry which is preliminary data.</text>
</comment>
<dbReference type="SUPFAM" id="SSF56317">
    <property type="entry name" value="Carbon-nitrogen hydrolase"/>
    <property type="match status" value="2"/>
</dbReference>
<organism evidence="3 4">
    <name type="scientific">Providencia burhodogranariea DSM 19968</name>
    <dbReference type="NCBI Taxonomy" id="1141662"/>
    <lineage>
        <taxon>Bacteria</taxon>
        <taxon>Pseudomonadati</taxon>
        <taxon>Pseudomonadota</taxon>
        <taxon>Gammaproteobacteria</taxon>
        <taxon>Enterobacterales</taxon>
        <taxon>Morganellaceae</taxon>
        <taxon>Providencia</taxon>
    </lineage>
</organism>
<dbReference type="Proteomes" id="UP000009336">
    <property type="component" value="Unassembled WGS sequence"/>
</dbReference>
<dbReference type="Pfam" id="PF00795">
    <property type="entry name" value="CN_hydrolase"/>
    <property type="match status" value="2"/>
</dbReference>
<keyword evidence="3" id="KW-0449">Lipoprotein</keyword>
<reference evidence="3 4" key="1">
    <citation type="journal article" date="2012" name="BMC Genomics">
        <title>Comparative genomics of bacteria in the genus Providencia isolated from wild Drosophila melanogaster.</title>
        <authorList>
            <person name="Galac M.R."/>
            <person name="Lazzaro B.P."/>
        </authorList>
    </citation>
    <scope>NUCLEOTIDE SEQUENCE [LARGE SCALE GENOMIC DNA]</scope>
    <source>
        <strain evidence="3 4">DSM 19968</strain>
    </source>
</reference>
<dbReference type="InterPro" id="IPR036526">
    <property type="entry name" value="C-N_Hydrolase_sf"/>
</dbReference>
<proteinExistence type="predicted"/>
<evidence type="ECO:0000313" key="3">
    <source>
        <dbReference type="EMBL" id="EKT62016.1"/>
    </source>
</evidence>
<dbReference type="InterPro" id="IPR050345">
    <property type="entry name" value="Aliph_Amidase/BUP"/>
</dbReference>
<evidence type="ECO:0000313" key="4">
    <source>
        <dbReference type="Proteomes" id="UP000009336"/>
    </source>
</evidence>
<keyword evidence="3" id="KW-0012">Acyltransferase</keyword>
<dbReference type="Gene3D" id="3.60.110.10">
    <property type="entry name" value="Carbon-nitrogen hydrolase"/>
    <property type="match status" value="2"/>
</dbReference>
<dbReference type="PANTHER" id="PTHR43674">
    <property type="entry name" value="NITRILASE C965.09-RELATED"/>
    <property type="match status" value="1"/>
</dbReference>
<dbReference type="PANTHER" id="PTHR43674:SF2">
    <property type="entry name" value="BETA-UREIDOPROPIONASE"/>
    <property type="match status" value="1"/>
</dbReference>
<keyword evidence="3" id="KW-0808">Transferase</keyword>
<dbReference type="InterPro" id="IPR003010">
    <property type="entry name" value="C-N_Hydrolase"/>
</dbReference>
<dbReference type="PATRIC" id="fig|1141662.3.peg.1819"/>
<keyword evidence="4" id="KW-1185">Reference proteome</keyword>
<dbReference type="OrthoDB" id="9803803at2"/>
<dbReference type="RefSeq" id="WP_008911815.1">
    <property type="nucleotide sequence ID" value="NZ_KB233222.1"/>
</dbReference>
<feature type="domain" description="CN hydrolase" evidence="2">
    <location>
        <begin position="6"/>
        <end position="241"/>
    </location>
</feature>
<protein>
    <submittedName>
        <fullName evidence="3">Nitrilase/cyanide hydratase and apolipoprotein N-acyltransferase</fullName>
    </submittedName>
</protein>
<gene>
    <name evidence="3" type="ORF">OOA_08996</name>
</gene>
<dbReference type="EMBL" id="AKKL01000022">
    <property type="protein sequence ID" value="EKT62016.1"/>
    <property type="molecule type" value="Genomic_DNA"/>
</dbReference>
<dbReference type="GO" id="GO:0016746">
    <property type="term" value="F:acyltransferase activity"/>
    <property type="evidence" value="ECO:0007669"/>
    <property type="project" value="UniProtKB-KW"/>
</dbReference>
<name>K8WPZ3_9GAMM</name>
<accession>K8WPZ3</accession>
<evidence type="ECO:0000256" key="1">
    <source>
        <dbReference type="ARBA" id="ARBA00022801"/>
    </source>
</evidence>
<feature type="domain" description="CN hydrolase" evidence="2">
    <location>
        <begin position="293"/>
        <end position="544"/>
    </location>
</feature>
<dbReference type="STRING" id="1141662.OOA_08996"/>
<evidence type="ECO:0000259" key="2">
    <source>
        <dbReference type="PROSITE" id="PS50263"/>
    </source>
</evidence>
<dbReference type="PROSITE" id="PS50263">
    <property type="entry name" value="CN_HYDROLASE"/>
    <property type="match status" value="2"/>
</dbReference>
<dbReference type="AlphaFoldDB" id="K8WPZ3"/>
<dbReference type="GO" id="GO:0016811">
    <property type="term" value="F:hydrolase activity, acting on carbon-nitrogen (but not peptide) bonds, in linear amides"/>
    <property type="evidence" value="ECO:0007669"/>
    <property type="project" value="TreeGrafter"/>
</dbReference>
<keyword evidence="1" id="KW-0378">Hydrolase</keyword>
<sequence>MHTTPFLAAVVQFEPMLGAKSSNIDQLLILVEEAAQKGAKLITTPEMATTGYCWYDREEIAPMVETIPGESTARFYELAQRYQCYIVLGMPEVDIETSLYYNSAALIGPDGIIGCHRKSHPFIAEPKWAAAGEDHKVFDTPLGRIGLLVCMDIQFPETATLLALEKVDVICHISNWLMERTPAPFWINRAVENSCYLLESNRWGLERGVKFSGGSCIIEPDGNIAAVIDDGDGIAYAEIDINRSRQGQVLGQPVFQQRRPECYPLLMSDSFLWNPQKFFGLYGNKPLPDGKKSLISVAQFSPADNVDANLVKIINITESLVQKSSSELIVFPELALTGDYSRGHNAQDRQSEAIIILTKLAMKLRVYLVIGLSEKQDGKLYNSQMLFGPQGIEGSYHQIHLAIEQQSWATAGNEWQTFDTPVGRIGLLLGNDALFPESSRILALMGCDIIACSAALKKGFTGEHLGSNVLQNYPIPMGADPIHWHLFRTRAGENNVYFVFANTIDSENKNGGYSGIFGPETFTFPRSERILWQEEDYTSQQIDTHSLPESAYPTNVVRRKDMLTMRHPSYYKPLIKKQIRS</sequence>
<dbReference type="eggNOG" id="COG0388">
    <property type="taxonomic scope" value="Bacteria"/>
</dbReference>